<dbReference type="SUPFAM" id="SSF75005">
    <property type="entry name" value="Arabinanase/levansucrase/invertase"/>
    <property type="match status" value="1"/>
</dbReference>
<keyword evidence="5" id="KW-1185">Reference proteome</keyword>
<dbReference type="PANTHER" id="PTHR42800:SF1">
    <property type="entry name" value="EXOINULINASE INUD (AFU_ORTHOLOGUE AFUA_5G00480)"/>
    <property type="match status" value="1"/>
</dbReference>
<dbReference type="Pfam" id="PF08244">
    <property type="entry name" value="Glyco_hydro_32C"/>
    <property type="match status" value="1"/>
</dbReference>
<dbReference type="RefSeq" id="WP_094763808.1">
    <property type="nucleotide sequence ID" value="NZ_FUKQ01000011.1"/>
</dbReference>
<dbReference type="STRING" id="1255658.FM114_03530"/>
<keyword evidence="2" id="KW-0326">Glycosidase</keyword>
<dbReference type="InterPro" id="IPR013189">
    <property type="entry name" value="Glyco_hydro_32_C"/>
</dbReference>
<evidence type="ECO:0000256" key="1">
    <source>
        <dbReference type="ARBA" id="ARBA00022801"/>
    </source>
</evidence>
<gene>
    <name evidence="4" type="ORF">FM114_03530</name>
</gene>
<dbReference type="AlphaFoldDB" id="A0A1R4ITC9"/>
<dbReference type="EMBL" id="FUKQ01000011">
    <property type="protein sequence ID" value="SJN22815.1"/>
    <property type="molecule type" value="Genomic_DNA"/>
</dbReference>
<proteinExistence type="predicted"/>
<dbReference type="InterPro" id="IPR023296">
    <property type="entry name" value="Glyco_hydro_beta-prop_sf"/>
</dbReference>
<organism evidence="4 5">
    <name type="scientific">Luteococcus japonicus LSP_Lj1</name>
    <dbReference type="NCBI Taxonomy" id="1255658"/>
    <lineage>
        <taxon>Bacteria</taxon>
        <taxon>Bacillati</taxon>
        <taxon>Actinomycetota</taxon>
        <taxon>Actinomycetes</taxon>
        <taxon>Propionibacteriales</taxon>
        <taxon>Propionibacteriaceae</taxon>
        <taxon>Luteococcus</taxon>
    </lineage>
</organism>
<evidence type="ECO:0000259" key="3">
    <source>
        <dbReference type="Pfam" id="PF08244"/>
    </source>
</evidence>
<protein>
    <submittedName>
        <fullName evidence="4">Sucrose-6-phosphate hydrolase</fullName>
    </submittedName>
</protein>
<dbReference type="Proteomes" id="UP000188342">
    <property type="component" value="Unassembled WGS sequence"/>
</dbReference>
<dbReference type="PANTHER" id="PTHR42800">
    <property type="entry name" value="EXOINULINASE INUD (AFU_ORTHOLOGUE AFUA_5G00480)"/>
    <property type="match status" value="1"/>
</dbReference>
<dbReference type="GO" id="GO:0004575">
    <property type="term" value="F:sucrose alpha-glucosidase activity"/>
    <property type="evidence" value="ECO:0007669"/>
    <property type="project" value="TreeGrafter"/>
</dbReference>
<dbReference type="GO" id="GO:0005737">
    <property type="term" value="C:cytoplasm"/>
    <property type="evidence" value="ECO:0007669"/>
    <property type="project" value="TreeGrafter"/>
</dbReference>
<keyword evidence="1 4" id="KW-0378">Hydrolase</keyword>
<dbReference type="SUPFAM" id="SSF49899">
    <property type="entry name" value="Concanavalin A-like lectins/glucanases"/>
    <property type="match status" value="1"/>
</dbReference>
<dbReference type="Gene3D" id="2.60.120.560">
    <property type="entry name" value="Exo-inulinase, domain 1"/>
    <property type="match status" value="1"/>
</dbReference>
<evidence type="ECO:0000256" key="2">
    <source>
        <dbReference type="ARBA" id="ARBA00023295"/>
    </source>
</evidence>
<dbReference type="OrthoDB" id="9776657at2"/>
<accession>A0A1R4ITC9</accession>
<evidence type="ECO:0000313" key="5">
    <source>
        <dbReference type="Proteomes" id="UP000188342"/>
    </source>
</evidence>
<reference evidence="4 5" key="1">
    <citation type="submission" date="2017-02" db="EMBL/GenBank/DDBJ databases">
        <authorList>
            <person name="Peterson S.W."/>
        </authorList>
    </citation>
    <scope>NUCLEOTIDE SEQUENCE [LARGE SCALE GENOMIC DNA]</scope>
    <source>
        <strain evidence="4 5">LSP_Lj1</strain>
    </source>
</reference>
<dbReference type="GO" id="GO:0005987">
    <property type="term" value="P:sucrose catabolic process"/>
    <property type="evidence" value="ECO:0007669"/>
    <property type="project" value="TreeGrafter"/>
</dbReference>
<feature type="domain" description="Glycosyl hydrolase family 32 C-terminal" evidence="3">
    <location>
        <begin position="87"/>
        <end position="217"/>
    </location>
</feature>
<evidence type="ECO:0000313" key="4">
    <source>
        <dbReference type="EMBL" id="SJN22815.1"/>
    </source>
</evidence>
<dbReference type="InterPro" id="IPR013320">
    <property type="entry name" value="ConA-like_dom_sf"/>
</dbReference>
<name>A0A1R4ITC9_9ACTN</name>
<sequence length="227" mass="24984">MRSPWRNQPAQSGIQRAQWLDHGADHYAAVTAGATPTSPWRSNFTVPRELTLAKDKGRYVVSSAPVKEFTGLTGRKLSMPSRLTVDGNKALAGRGKQLDIRMRLDLGQASTAEMDVHVGNGQYTRIGVDRSTSELFIDRRQSGRTALNPDFAAVHRAPIALRGKKVELRIMVDHNSVEVFADGGRIAMTDLVFPDRTSDGLALFSEGGRSSVRNLEVRAVDSIWKRS</sequence>
<dbReference type="Gene3D" id="2.115.10.20">
    <property type="entry name" value="Glycosyl hydrolase domain, family 43"/>
    <property type="match status" value="1"/>
</dbReference>